<reference evidence="1" key="1">
    <citation type="submission" date="2021-06" db="EMBL/GenBank/DDBJ databases">
        <authorList>
            <person name="Kallberg Y."/>
            <person name="Tangrot J."/>
            <person name="Rosling A."/>
        </authorList>
    </citation>
    <scope>NUCLEOTIDE SEQUENCE</scope>
    <source>
        <strain evidence="1">CL551</strain>
    </source>
</reference>
<comment type="caution">
    <text evidence="1">The sequence shown here is derived from an EMBL/GenBank/DDBJ whole genome shotgun (WGS) entry which is preliminary data.</text>
</comment>
<name>A0A9N8Z1C1_9GLOM</name>
<protein>
    <submittedName>
        <fullName evidence="1">4537_t:CDS:1</fullName>
    </submittedName>
</protein>
<accession>A0A9N8Z1C1</accession>
<organism evidence="1 2">
    <name type="scientific">Acaulospora morrowiae</name>
    <dbReference type="NCBI Taxonomy" id="94023"/>
    <lineage>
        <taxon>Eukaryota</taxon>
        <taxon>Fungi</taxon>
        <taxon>Fungi incertae sedis</taxon>
        <taxon>Mucoromycota</taxon>
        <taxon>Glomeromycotina</taxon>
        <taxon>Glomeromycetes</taxon>
        <taxon>Diversisporales</taxon>
        <taxon>Acaulosporaceae</taxon>
        <taxon>Acaulospora</taxon>
    </lineage>
</organism>
<dbReference type="AlphaFoldDB" id="A0A9N8Z1C1"/>
<gene>
    <name evidence="1" type="ORF">AMORRO_LOCUS1427</name>
</gene>
<evidence type="ECO:0000313" key="2">
    <source>
        <dbReference type="Proteomes" id="UP000789342"/>
    </source>
</evidence>
<dbReference type="EMBL" id="CAJVPV010000533">
    <property type="protein sequence ID" value="CAG8461701.1"/>
    <property type="molecule type" value="Genomic_DNA"/>
</dbReference>
<dbReference type="Proteomes" id="UP000789342">
    <property type="component" value="Unassembled WGS sequence"/>
</dbReference>
<proteinExistence type="predicted"/>
<evidence type="ECO:0000313" key="1">
    <source>
        <dbReference type="EMBL" id="CAG8461701.1"/>
    </source>
</evidence>
<sequence>MSCKRPDKQQTQYQDMEEVIMEEKKTFLTTYKKMVIYHLVRRDNNMKGNKSKQV</sequence>
<keyword evidence="2" id="KW-1185">Reference proteome</keyword>